<dbReference type="InterPro" id="IPR032823">
    <property type="entry name" value="BCA_ABC_TP_C"/>
</dbReference>
<evidence type="ECO:0000259" key="4">
    <source>
        <dbReference type="PROSITE" id="PS50893"/>
    </source>
</evidence>
<dbReference type="GO" id="GO:0016887">
    <property type="term" value="F:ATP hydrolysis activity"/>
    <property type="evidence" value="ECO:0007669"/>
    <property type="project" value="InterPro"/>
</dbReference>
<evidence type="ECO:0000313" key="6">
    <source>
        <dbReference type="Proteomes" id="UP000243374"/>
    </source>
</evidence>
<feature type="domain" description="ABC transporter" evidence="4">
    <location>
        <begin position="43"/>
        <end position="292"/>
    </location>
</feature>
<dbReference type="Proteomes" id="UP000243374">
    <property type="component" value="Unassembled WGS sequence"/>
</dbReference>
<dbReference type="Pfam" id="PF00005">
    <property type="entry name" value="ABC_tran"/>
    <property type="match status" value="1"/>
</dbReference>
<evidence type="ECO:0000256" key="3">
    <source>
        <dbReference type="ARBA" id="ARBA00022840"/>
    </source>
</evidence>
<dbReference type="RefSeq" id="WP_074840808.1">
    <property type="nucleotide sequence ID" value="NZ_CP047056.1"/>
</dbReference>
<gene>
    <name evidence="5" type="ORF">SAMN04487865_102825</name>
</gene>
<dbReference type="InterPro" id="IPR003439">
    <property type="entry name" value="ABC_transporter-like_ATP-bd"/>
</dbReference>
<name>A0A662ZBG5_9GAMM</name>
<dbReference type="GO" id="GO:0005524">
    <property type="term" value="F:ATP binding"/>
    <property type="evidence" value="ECO:0007669"/>
    <property type="project" value="UniProtKB-KW"/>
</dbReference>
<dbReference type="SUPFAM" id="SSF52540">
    <property type="entry name" value="P-loop containing nucleoside triphosphate hydrolases"/>
    <property type="match status" value="1"/>
</dbReference>
<dbReference type="InterPro" id="IPR027417">
    <property type="entry name" value="P-loop_NTPase"/>
</dbReference>
<proteinExistence type="predicted"/>
<sequence length="294" mass="32689">MNIERTASIAAKKIKNLAQHTHLKHKKAVNEPKKNLKNSDIVLYVENLTVSFDGFKALNDLTFYLNSGELRCFIGPNGAGKSTMMDVLTGKTKVDSGSAWFVPDVKDKNPRNMLNLLEMDEVSIANAGIGRKFQKPSVFETISVAQNLELALRCKRNILSAYRAKLDSEQSDFLLSTLERIKLSDKANDLASSLSHGQKQWLEIGMLLMQKPSLIMLDEPVAGMTPEEIDMTIDLLYELEGENTIMVIEHDMDFIRAIANQVVVLNQGTVLAEGDMDCIQSNPKVIEAYLGEGL</sequence>
<dbReference type="PANTHER" id="PTHR45772:SF8">
    <property type="entry name" value="HIGH-AFFINITY BRANCHED-CHAIN AMINO ACID TRANSPORT ATP-BINDING PROTEIN"/>
    <property type="match status" value="1"/>
</dbReference>
<dbReference type="Gene3D" id="3.40.50.300">
    <property type="entry name" value="P-loop containing nucleotide triphosphate hydrolases"/>
    <property type="match status" value="1"/>
</dbReference>
<keyword evidence="2" id="KW-0547">Nucleotide-binding</keyword>
<dbReference type="NCBIfam" id="TIGR03411">
    <property type="entry name" value="urea_trans_UrtD"/>
    <property type="match status" value="1"/>
</dbReference>
<dbReference type="CDD" id="cd03219">
    <property type="entry name" value="ABC_Mj1267_LivG_branched"/>
    <property type="match status" value="1"/>
</dbReference>
<dbReference type="InterPro" id="IPR017781">
    <property type="entry name" value="ABC_transptr_urea_ATP-bd_UrtD"/>
</dbReference>
<accession>A0A662ZBG5</accession>
<protein>
    <submittedName>
        <fullName evidence="5">Urea transport system ATP-binding protein</fullName>
    </submittedName>
</protein>
<dbReference type="PROSITE" id="PS50893">
    <property type="entry name" value="ABC_TRANSPORTER_2"/>
    <property type="match status" value="1"/>
</dbReference>
<dbReference type="AlphaFoldDB" id="A0A662ZBG5"/>
<evidence type="ECO:0000313" key="5">
    <source>
        <dbReference type="EMBL" id="SFK13172.1"/>
    </source>
</evidence>
<dbReference type="EMBL" id="FOSF01000028">
    <property type="protein sequence ID" value="SFK13172.1"/>
    <property type="molecule type" value="Genomic_DNA"/>
</dbReference>
<reference evidence="5 6" key="1">
    <citation type="submission" date="2016-10" db="EMBL/GenBank/DDBJ databases">
        <authorList>
            <person name="Varghese N."/>
            <person name="Submissions S."/>
        </authorList>
    </citation>
    <scope>NUCLEOTIDE SEQUENCE [LARGE SCALE GENOMIC DNA]</scope>
    <source>
        <strain evidence="5 6">22B</strain>
    </source>
</reference>
<evidence type="ECO:0000256" key="2">
    <source>
        <dbReference type="ARBA" id="ARBA00022741"/>
    </source>
</evidence>
<dbReference type="PANTHER" id="PTHR45772">
    <property type="entry name" value="CONSERVED COMPONENT OF ABC TRANSPORTER FOR NATURAL AMINO ACIDS-RELATED"/>
    <property type="match status" value="1"/>
</dbReference>
<keyword evidence="1" id="KW-0813">Transport</keyword>
<dbReference type="InterPro" id="IPR051120">
    <property type="entry name" value="ABC_AA/LPS_Transport"/>
</dbReference>
<organism evidence="5 6">
    <name type="scientific">Succinivibrio dextrinosolvens</name>
    <dbReference type="NCBI Taxonomy" id="83771"/>
    <lineage>
        <taxon>Bacteria</taxon>
        <taxon>Pseudomonadati</taxon>
        <taxon>Pseudomonadota</taxon>
        <taxon>Gammaproteobacteria</taxon>
        <taxon>Aeromonadales</taxon>
        <taxon>Succinivibrionaceae</taxon>
        <taxon>Succinivibrio</taxon>
    </lineage>
</organism>
<dbReference type="Pfam" id="PF12399">
    <property type="entry name" value="BCA_ABC_TP_C"/>
    <property type="match status" value="1"/>
</dbReference>
<evidence type="ECO:0000256" key="1">
    <source>
        <dbReference type="ARBA" id="ARBA00022448"/>
    </source>
</evidence>
<keyword evidence="6" id="KW-1185">Reference proteome</keyword>
<dbReference type="GO" id="GO:0005886">
    <property type="term" value="C:plasma membrane"/>
    <property type="evidence" value="ECO:0007669"/>
    <property type="project" value="TreeGrafter"/>
</dbReference>
<keyword evidence="3 5" id="KW-0067">ATP-binding</keyword>